<evidence type="ECO:0000256" key="4">
    <source>
        <dbReference type="ARBA" id="ARBA00022989"/>
    </source>
</evidence>
<evidence type="ECO:0000256" key="6">
    <source>
        <dbReference type="SAM" id="Phobius"/>
    </source>
</evidence>
<dbReference type="InterPro" id="IPR050833">
    <property type="entry name" value="Poly_Biosynth_Transport"/>
</dbReference>
<evidence type="ECO:0000256" key="3">
    <source>
        <dbReference type="ARBA" id="ARBA00022692"/>
    </source>
</evidence>
<feature type="transmembrane region" description="Helical" evidence="6">
    <location>
        <begin position="386"/>
        <end position="406"/>
    </location>
</feature>
<evidence type="ECO:0000256" key="1">
    <source>
        <dbReference type="ARBA" id="ARBA00004651"/>
    </source>
</evidence>
<name>A0A0J6CXG7_9BACL</name>
<feature type="transmembrane region" description="Helical" evidence="6">
    <location>
        <begin position="98"/>
        <end position="117"/>
    </location>
</feature>
<dbReference type="EMBL" id="LELK01000004">
    <property type="protein sequence ID" value="KMM36734.1"/>
    <property type="molecule type" value="Genomic_DNA"/>
</dbReference>
<feature type="transmembrane region" description="Helical" evidence="6">
    <location>
        <begin position="412"/>
        <end position="433"/>
    </location>
</feature>
<proteinExistence type="predicted"/>
<feature type="transmembrane region" description="Helical" evidence="6">
    <location>
        <begin position="190"/>
        <end position="212"/>
    </location>
</feature>
<feature type="transmembrane region" description="Helical" evidence="6">
    <location>
        <begin position="162"/>
        <end position="184"/>
    </location>
</feature>
<feature type="transmembrane region" description="Helical" evidence="6">
    <location>
        <begin position="52"/>
        <end position="73"/>
    </location>
</feature>
<dbReference type="STRING" id="157733.AB986_12390"/>
<protein>
    <submittedName>
        <fullName evidence="7">Uncharacterized protein</fullName>
    </submittedName>
</protein>
<feature type="transmembrane region" description="Helical" evidence="6">
    <location>
        <begin position="238"/>
        <end position="258"/>
    </location>
</feature>
<sequence>MFQNTWARLMENPVAKRLLSHGVWAMAGKFGTVFLSLLVNSLLARILSPKEVGIYFLLFSIVTFGSYIGMLGLRQTVVRLIAENLNEPDRVRILVKRILKIGLVGALGFAVFFVIFFQSIATSVFNMKIVMPIVVLVSVWIFIDIFQQIISEGFRGFHNIKFASIFGGFLSSLMLVISLFLIYFLGESRLITVVGLMVISLLTSVTIAGWLFKRQVSSVRETDPALTLPSLETISYRGILGVSMPLLIFTVTAFFLYQSDLWIVGAFGSEEEVAIYGAAFRLVLLVSMPIVIADMITPPLIAQMNAQNKLKEIEGTLRSVSTIASIPAIAVIIVFIAGGQLILGLIFGEFYKGGAVILSILCIGQFFNVIAGAAGSTLMMTGNQKAIMYITLFSSVLMIGGSIIAVQKYGPTGVAVVKSAGLLLQNFLMIVVTKRKLGIWAHMKWITKLSLPKKEDSYKVEREAN</sequence>
<keyword evidence="4 6" id="KW-1133">Transmembrane helix</keyword>
<keyword evidence="2" id="KW-1003">Cell membrane</keyword>
<comment type="subcellular location">
    <subcellularLocation>
        <location evidence="1">Cell membrane</location>
        <topology evidence="1">Multi-pass membrane protein</topology>
    </subcellularLocation>
</comment>
<evidence type="ECO:0000313" key="8">
    <source>
        <dbReference type="Proteomes" id="UP000035996"/>
    </source>
</evidence>
<dbReference type="GO" id="GO:0005886">
    <property type="term" value="C:plasma membrane"/>
    <property type="evidence" value="ECO:0007669"/>
    <property type="project" value="UniProtKB-SubCell"/>
</dbReference>
<feature type="transmembrane region" description="Helical" evidence="6">
    <location>
        <begin position="323"/>
        <end position="347"/>
    </location>
</feature>
<dbReference type="PANTHER" id="PTHR30250">
    <property type="entry name" value="PST FAMILY PREDICTED COLANIC ACID TRANSPORTER"/>
    <property type="match status" value="1"/>
</dbReference>
<accession>A0A0J6CXG7</accession>
<keyword evidence="3 6" id="KW-0812">Transmembrane</keyword>
<dbReference type="AlphaFoldDB" id="A0A0J6CXG7"/>
<reference evidence="7" key="1">
    <citation type="submission" date="2015-06" db="EMBL/GenBank/DDBJ databases">
        <authorList>
            <person name="Liu B."/>
            <person name="Wang J."/>
            <person name="Zhu Y."/>
            <person name="Liu G."/>
            <person name="Chen Q."/>
            <person name="Zheng C."/>
            <person name="Che J."/>
            <person name="Ge C."/>
            <person name="Shi H."/>
            <person name="Pan Z."/>
            <person name="Liu X."/>
        </authorList>
    </citation>
    <scope>NUCLEOTIDE SEQUENCE [LARGE SCALE GENOMIC DNA]</scope>
    <source>
        <strain evidence="7">DSM 16346</strain>
    </source>
</reference>
<evidence type="ECO:0000256" key="2">
    <source>
        <dbReference type="ARBA" id="ARBA00022475"/>
    </source>
</evidence>
<dbReference type="OrthoDB" id="5240734at2"/>
<dbReference type="Pfam" id="PF01943">
    <property type="entry name" value="Polysacc_synt"/>
    <property type="match status" value="1"/>
</dbReference>
<keyword evidence="8" id="KW-1185">Reference proteome</keyword>
<dbReference type="RefSeq" id="WP_048311445.1">
    <property type="nucleotide sequence ID" value="NZ_CP119526.1"/>
</dbReference>
<dbReference type="Proteomes" id="UP000035996">
    <property type="component" value="Unassembled WGS sequence"/>
</dbReference>
<comment type="caution">
    <text evidence="7">The sequence shown here is derived from an EMBL/GenBank/DDBJ whole genome shotgun (WGS) entry which is preliminary data.</text>
</comment>
<evidence type="ECO:0000256" key="5">
    <source>
        <dbReference type="ARBA" id="ARBA00023136"/>
    </source>
</evidence>
<organism evidence="7 8">
    <name type="scientific">Guptibacillus hwajinpoensis</name>
    <dbReference type="NCBI Taxonomy" id="208199"/>
    <lineage>
        <taxon>Bacteria</taxon>
        <taxon>Bacillati</taxon>
        <taxon>Bacillota</taxon>
        <taxon>Bacilli</taxon>
        <taxon>Bacillales</taxon>
        <taxon>Guptibacillaceae</taxon>
        <taxon>Guptibacillus</taxon>
    </lineage>
</organism>
<feature type="transmembrane region" description="Helical" evidence="6">
    <location>
        <begin position="129"/>
        <end position="150"/>
    </location>
</feature>
<dbReference type="InterPro" id="IPR002797">
    <property type="entry name" value="Polysacc_synth"/>
</dbReference>
<feature type="transmembrane region" description="Helical" evidence="6">
    <location>
        <begin position="353"/>
        <end position="374"/>
    </location>
</feature>
<dbReference type="PANTHER" id="PTHR30250:SF11">
    <property type="entry name" value="O-ANTIGEN TRANSPORTER-RELATED"/>
    <property type="match status" value="1"/>
</dbReference>
<keyword evidence="5 6" id="KW-0472">Membrane</keyword>
<evidence type="ECO:0000313" key="7">
    <source>
        <dbReference type="EMBL" id="KMM36734.1"/>
    </source>
</evidence>
<feature type="transmembrane region" description="Helical" evidence="6">
    <location>
        <begin position="21"/>
        <end position="46"/>
    </location>
</feature>
<gene>
    <name evidence="7" type="ORF">AB986_12390</name>
</gene>
<feature type="transmembrane region" description="Helical" evidence="6">
    <location>
        <begin position="278"/>
        <end position="302"/>
    </location>
</feature>